<name>A0A7C9NTG4_9PROT</name>
<dbReference type="EMBL" id="JAAFGW010000063">
    <property type="protein sequence ID" value="NDP47880.1"/>
    <property type="molecule type" value="Genomic_DNA"/>
</dbReference>
<sequence length="273" mass="30276">MKLLYVEDNPFDRDLTRRALLKQIPSLEWDAAGGVSEAVVKLDSQKYDVVLLDMWLQDGCGMDVLLHVRRHNLELAVVIVAGSGDEGSVIQYLKAGAQDYIPKRGMYLEQLGGHLTRAQERLRDNIRPNSVLTVLFVESSRDDVELTRRHFDRRAPHIHLEVQSDGAAALAWLAQPGHHADIALLDLRLPGMTGLELLENLKSLYKFPCILITGRGDESAAAKAMSLGAVDYIIKEHGYVAALPGVIEYAHLLSAYSALRLTYARIQDGITQA</sequence>
<evidence type="ECO:0000313" key="5">
    <source>
        <dbReference type="Proteomes" id="UP000483432"/>
    </source>
</evidence>
<feature type="modified residue" description="4-aspartylphosphate" evidence="2">
    <location>
        <position position="53"/>
    </location>
</feature>
<comment type="caution">
    <text evidence="4">The sequence shown here is derived from an EMBL/GenBank/DDBJ whole genome shotgun (WGS) entry which is preliminary data.</text>
</comment>
<dbReference type="PANTHER" id="PTHR44591">
    <property type="entry name" value="STRESS RESPONSE REGULATOR PROTEIN 1"/>
    <property type="match status" value="1"/>
</dbReference>
<dbReference type="Proteomes" id="UP000483432">
    <property type="component" value="Unassembled WGS sequence"/>
</dbReference>
<dbReference type="Pfam" id="PF00072">
    <property type="entry name" value="Response_reg"/>
    <property type="match status" value="2"/>
</dbReference>
<reference evidence="4 5" key="1">
    <citation type="submission" date="2019-09" db="EMBL/GenBank/DDBJ databases">
        <title>H2 Metabolism Revealed by Metagenomic Analysis in Subglacial Sediment of East Antarctica.</title>
        <authorList>
            <person name="Yang Z."/>
            <person name="Zhang Y."/>
            <person name="Lv Y."/>
            <person name="Yan W."/>
            <person name="Xiao X."/>
            <person name="Sun B."/>
            <person name="Ma H."/>
        </authorList>
    </citation>
    <scope>NUCLEOTIDE SEQUENCE [LARGE SCALE GENOMIC DNA]</scope>
    <source>
        <strain evidence="4">Bin2_2</strain>
    </source>
</reference>
<feature type="modified residue" description="4-aspartylphosphate" evidence="2">
    <location>
        <position position="186"/>
    </location>
</feature>
<organism evidence="4 5">
    <name type="scientific">Sulfuriferula multivorans</name>
    <dbReference type="NCBI Taxonomy" id="1559896"/>
    <lineage>
        <taxon>Bacteria</taxon>
        <taxon>Pseudomonadati</taxon>
        <taxon>Pseudomonadota</taxon>
        <taxon>Betaproteobacteria</taxon>
        <taxon>Nitrosomonadales</taxon>
        <taxon>Sulfuricellaceae</taxon>
        <taxon>Sulfuriferula</taxon>
    </lineage>
</organism>
<accession>A0A7C9NTG4</accession>
<dbReference type="AlphaFoldDB" id="A0A7C9NTG4"/>
<evidence type="ECO:0000259" key="3">
    <source>
        <dbReference type="PROSITE" id="PS50110"/>
    </source>
</evidence>
<dbReference type="Gene3D" id="3.40.50.2300">
    <property type="match status" value="2"/>
</dbReference>
<feature type="domain" description="Response regulatory" evidence="3">
    <location>
        <begin position="133"/>
        <end position="250"/>
    </location>
</feature>
<keyword evidence="1 2" id="KW-0597">Phosphoprotein</keyword>
<dbReference type="InterPro" id="IPR001789">
    <property type="entry name" value="Sig_transdc_resp-reg_receiver"/>
</dbReference>
<feature type="domain" description="Response regulatory" evidence="3">
    <location>
        <begin position="2"/>
        <end position="118"/>
    </location>
</feature>
<dbReference type="GO" id="GO:0000160">
    <property type="term" value="P:phosphorelay signal transduction system"/>
    <property type="evidence" value="ECO:0007669"/>
    <property type="project" value="InterPro"/>
</dbReference>
<dbReference type="SMART" id="SM00448">
    <property type="entry name" value="REC"/>
    <property type="match status" value="2"/>
</dbReference>
<evidence type="ECO:0000313" key="4">
    <source>
        <dbReference type="EMBL" id="NDP47880.1"/>
    </source>
</evidence>
<dbReference type="InterPro" id="IPR050595">
    <property type="entry name" value="Bact_response_regulator"/>
</dbReference>
<dbReference type="InterPro" id="IPR011006">
    <property type="entry name" value="CheY-like_superfamily"/>
</dbReference>
<dbReference type="PANTHER" id="PTHR44591:SF3">
    <property type="entry name" value="RESPONSE REGULATORY DOMAIN-CONTAINING PROTEIN"/>
    <property type="match status" value="1"/>
</dbReference>
<dbReference type="SUPFAM" id="SSF52172">
    <property type="entry name" value="CheY-like"/>
    <property type="match status" value="2"/>
</dbReference>
<evidence type="ECO:0000256" key="1">
    <source>
        <dbReference type="ARBA" id="ARBA00022553"/>
    </source>
</evidence>
<dbReference type="CDD" id="cd00156">
    <property type="entry name" value="REC"/>
    <property type="match status" value="2"/>
</dbReference>
<evidence type="ECO:0000256" key="2">
    <source>
        <dbReference type="PROSITE-ProRule" id="PRU00169"/>
    </source>
</evidence>
<proteinExistence type="predicted"/>
<protein>
    <submittedName>
        <fullName evidence="4">Response regulator</fullName>
    </submittedName>
</protein>
<gene>
    <name evidence="4" type="ORF">GZ085_05710</name>
</gene>
<dbReference type="PROSITE" id="PS50110">
    <property type="entry name" value="RESPONSE_REGULATORY"/>
    <property type="match status" value="2"/>
</dbReference>